<protein>
    <submittedName>
        <fullName evidence="2">Uncharacterized protein</fullName>
    </submittedName>
</protein>
<evidence type="ECO:0000313" key="2">
    <source>
        <dbReference type="EMBL" id="RLN00303.1"/>
    </source>
</evidence>
<evidence type="ECO:0000256" key="1">
    <source>
        <dbReference type="SAM" id="MobiDB-lite"/>
    </source>
</evidence>
<evidence type="ECO:0000313" key="3">
    <source>
        <dbReference type="Proteomes" id="UP000275267"/>
    </source>
</evidence>
<feature type="region of interest" description="Disordered" evidence="1">
    <location>
        <begin position="29"/>
        <end position="50"/>
    </location>
</feature>
<dbReference type="Proteomes" id="UP000275267">
    <property type="component" value="Unassembled WGS sequence"/>
</dbReference>
<accession>A0A3L6RC96</accession>
<proteinExistence type="predicted"/>
<keyword evidence="3" id="KW-1185">Reference proteome</keyword>
<gene>
    <name evidence="2" type="ORF">C2845_PM06G08430</name>
</gene>
<feature type="compositionally biased region" description="Basic and acidic residues" evidence="1">
    <location>
        <begin position="41"/>
        <end position="50"/>
    </location>
</feature>
<name>A0A3L6RC96_PANMI</name>
<sequence length="50" mass="5433">MDSLIGSGSAARLGCQRECQTVRNMAAWHPSEATGAQPKLQTRDRACTDR</sequence>
<dbReference type="AlphaFoldDB" id="A0A3L6RC96"/>
<comment type="caution">
    <text evidence="2">The sequence shown here is derived from an EMBL/GenBank/DDBJ whole genome shotgun (WGS) entry which is preliminary data.</text>
</comment>
<reference evidence="3" key="1">
    <citation type="journal article" date="2019" name="Nat. Commun.">
        <title>The genome of broomcorn millet.</title>
        <authorList>
            <person name="Zou C."/>
            <person name="Miki D."/>
            <person name="Li D."/>
            <person name="Tang Q."/>
            <person name="Xiao L."/>
            <person name="Rajput S."/>
            <person name="Deng P."/>
            <person name="Jia W."/>
            <person name="Huang R."/>
            <person name="Zhang M."/>
            <person name="Sun Y."/>
            <person name="Hu J."/>
            <person name="Fu X."/>
            <person name="Schnable P.S."/>
            <person name="Li F."/>
            <person name="Zhang H."/>
            <person name="Feng B."/>
            <person name="Zhu X."/>
            <person name="Liu R."/>
            <person name="Schnable J.C."/>
            <person name="Zhu J.-K."/>
            <person name="Zhang H."/>
        </authorList>
    </citation>
    <scope>NUCLEOTIDE SEQUENCE [LARGE SCALE GENOMIC DNA]</scope>
</reference>
<organism evidence="2 3">
    <name type="scientific">Panicum miliaceum</name>
    <name type="common">Proso millet</name>
    <name type="synonym">Broomcorn millet</name>
    <dbReference type="NCBI Taxonomy" id="4540"/>
    <lineage>
        <taxon>Eukaryota</taxon>
        <taxon>Viridiplantae</taxon>
        <taxon>Streptophyta</taxon>
        <taxon>Embryophyta</taxon>
        <taxon>Tracheophyta</taxon>
        <taxon>Spermatophyta</taxon>
        <taxon>Magnoliopsida</taxon>
        <taxon>Liliopsida</taxon>
        <taxon>Poales</taxon>
        <taxon>Poaceae</taxon>
        <taxon>PACMAD clade</taxon>
        <taxon>Panicoideae</taxon>
        <taxon>Panicodae</taxon>
        <taxon>Paniceae</taxon>
        <taxon>Panicinae</taxon>
        <taxon>Panicum</taxon>
        <taxon>Panicum sect. Panicum</taxon>
    </lineage>
</organism>
<dbReference type="EMBL" id="PQIB02000009">
    <property type="protein sequence ID" value="RLN00303.1"/>
    <property type="molecule type" value="Genomic_DNA"/>
</dbReference>